<evidence type="ECO:0000256" key="5">
    <source>
        <dbReference type="ARBA" id="ARBA00022679"/>
    </source>
</evidence>
<reference evidence="13" key="1">
    <citation type="submission" date="2014-07" db="EMBL/GenBank/DDBJ databases">
        <authorList>
            <person name="Martin A.A"/>
            <person name="De Silva N."/>
        </authorList>
    </citation>
    <scope>NUCLEOTIDE SEQUENCE</scope>
</reference>
<evidence type="ECO:0000256" key="6">
    <source>
        <dbReference type="ARBA" id="ARBA00022692"/>
    </source>
</evidence>
<evidence type="ECO:0000256" key="11">
    <source>
        <dbReference type="ARBA" id="ARBA00047475"/>
    </source>
</evidence>
<dbReference type="CDD" id="cd03784">
    <property type="entry name" value="GT1_Gtf-like"/>
    <property type="match status" value="1"/>
</dbReference>
<feature type="transmembrane region" description="Helical" evidence="12">
    <location>
        <begin position="891"/>
        <end position="909"/>
    </location>
</feature>
<evidence type="ECO:0000313" key="13">
    <source>
        <dbReference type="Proteomes" id="UP000035680"/>
    </source>
</evidence>
<dbReference type="PANTHER" id="PTHR48043">
    <property type="entry name" value="EG:EG0003.4 PROTEIN-RELATED"/>
    <property type="match status" value="1"/>
</dbReference>
<keyword evidence="5" id="KW-0808">Transferase</keyword>
<dbReference type="Gene3D" id="3.40.50.2000">
    <property type="entry name" value="Glycogen Phosphorylase B"/>
    <property type="match status" value="1"/>
</dbReference>
<protein>
    <recommendedName>
        <fullName evidence="3">glucuronosyltransferase</fullName>
        <ecNumber evidence="3">2.4.1.17</ecNumber>
    </recommendedName>
</protein>
<dbReference type="SUPFAM" id="SSF53756">
    <property type="entry name" value="UDP-Glycosyltransferase/glycogen phosphorylase"/>
    <property type="match status" value="1"/>
</dbReference>
<dbReference type="AlphaFoldDB" id="A0A0K0F4X1"/>
<dbReference type="Proteomes" id="UP000035680">
    <property type="component" value="Unassembled WGS sequence"/>
</dbReference>
<evidence type="ECO:0000313" key="14">
    <source>
        <dbReference type="WBParaSite" id="SVE_0386100.1"/>
    </source>
</evidence>
<comment type="catalytic activity">
    <reaction evidence="11">
        <text>glucuronate acceptor + UDP-alpha-D-glucuronate = acceptor beta-D-glucuronoside + UDP + H(+)</text>
        <dbReference type="Rhea" id="RHEA:21032"/>
        <dbReference type="ChEBI" id="CHEBI:15378"/>
        <dbReference type="ChEBI" id="CHEBI:58052"/>
        <dbReference type="ChEBI" id="CHEBI:58223"/>
        <dbReference type="ChEBI" id="CHEBI:132367"/>
        <dbReference type="ChEBI" id="CHEBI:132368"/>
        <dbReference type="EC" id="2.4.1.17"/>
    </reaction>
</comment>
<evidence type="ECO:0000256" key="9">
    <source>
        <dbReference type="ARBA" id="ARBA00023136"/>
    </source>
</evidence>
<comment type="similarity">
    <text evidence="2">Belongs to the UDP-glycosyltransferase family.</text>
</comment>
<sequence length="913" mass="105134">MERSFPSHYDTVLYECACGSFEKYSRLLFCYECKKFACEGCCTESLDTTFCPFCFECSTLGEFNTKKNRCPDCRLCPLCFSYLVIKTTNEEKCYFKCNSCFWTSRESGLSDRSNHRSYPDYDNKEMEDEIASLSEYLKKMASIVKASEKIKKIKKKKTLSNNKYQLQRSYENKLKITSPDEKIQLPTVVSVSEIPEVDESYFTESVQDKLLPTLDQKIEQCGFGWGKLQPIPAYNLCKKAYRCSTGDHLLCRLEYSPATVKFKIFNTAWTFLPQVKVVPKSDNITNEWNNLMLVVKNNSSSVVRVKLFPLQNDDASFVECCDPDVEFTLTAKEDTFEVDESFSLFYNEQRHEDNPLTFRKGCRAGLNFKVKPKIDSNSNFFNLKVKFSPTLKNDDGRDEIWYDLLMKIDTGKSSSKLENILQIVPGFTNSHVLFNYRVAETLKSLGHDVFLWTQMEMSMVVKDVLKRPKGVDELKVLITFKDKLKAEGLKVFQTMMFNKGDAYDLWWTGQEFKDMRLESCEQMLDVGNETITKLKNKKFDIAIGHFHDLCPLALAKAVNVKKLIWITHGTSVYDFTAIQMGLRTFPASISHPLSSFADEMTFSERLLNLLWHLSKLDFVNLPQNLLYDENFVYKRRKEYSDNEDLWDLSKNVQVLFVNGERFLDFPRPFPIGITFMGEVGKKSSSKALPEDIENIISKAKKGIILFSLGTVSNTTNMPQQMIHSFVEAFGQYPDYQFLWRMEMDIPEAEKYENINLLKWLPQKDLMKHPSTKLLIAHGGYNSFLEASQTGVPVILMPLFADQFINAKRAQRFGIAETLDKLSLTPEKVSNAIYKVLNIPTYAENAKKLSLMLNDKPSNDSYAILKHRIKLAVSANRIFSLKAAQNLNFIQFYNLNLMIVLVGIIIMLSINMTK</sequence>
<keyword evidence="4" id="KW-0328">Glycosyltransferase</keyword>
<keyword evidence="10" id="KW-0325">Glycoprotein</keyword>
<organism evidence="13 14">
    <name type="scientific">Strongyloides venezuelensis</name>
    <name type="common">Threadworm</name>
    <dbReference type="NCBI Taxonomy" id="75913"/>
    <lineage>
        <taxon>Eukaryota</taxon>
        <taxon>Metazoa</taxon>
        <taxon>Ecdysozoa</taxon>
        <taxon>Nematoda</taxon>
        <taxon>Chromadorea</taxon>
        <taxon>Rhabditida</taxon>
        <taxon>Tylenchina</taxon>
        <taxon>Panagrolaimomorpha</taxon>
        <taxon>Strongyloidoidea</taxon>
        <taxon>Strongyloididae</taxon>
        <taxon>Strongyloides</taxon>
    </lineage>
</organism>
<dbReference type="WBParaSite" id="SVE_0386100.1">
    <property type="protein sequence ID" value="SVE_0386100.1"/>
    <property type="gene ID" value="SVE_0386100"/>
</dbReference>
<reference evidence="14" key="2">
    <citation type="submission" date="2015-08" db="UniProtKB">
        <authorList>
            <consortium name="WormBaseParasite"/>
        </authorList>
    </citation>
    <scope>IDENTIFICATION</scope>
</reference>
<keyword evidence="13" id="KW-1185">Reference proteome</keyword>
<evidence type="ECO:0000256" key="1">
    <source>
        <dbReference type="ARBA" id="ARBA00004167"/>
    </source>
</evidence>
<dbReference type="STRING" id="75913.A0A0K0F4X1"/>
<dbReference type="FunFam" id="3.40.50.2000:FF:000118">
    <property type="entry name" value="UDP-glucuronosyltransferase"/>
    <property type="match status" value="1"/>
</dbReference>
<dbReference type="PANTHER" id="PTHR48043:SF46">
    <property type="entry name" value="UDP-GLUCURONOSYLTRANSFERASE UGT-60-RELATED"/>
    <property type="match status" value="1"/>
</dbReference>
<dbReference type="EC" id="2.4.1.17" evidence="3"/>
<dbReference type="InterPro" id="IPR002213">
    <property type="entry name" value="UDP_glucos_trans"/>
</dbReference>
<comment type="subcellular location">
    <subcellularLocation>
        <location evidence="1">Membrane</location>
        <topology evidence="1">Single-pass membrane protein</topology>
    </subcellularLocation>
</comment>
<evidence type="ECO:0000256" key="8">
    <source>
        <dbReference type="ARBA" id="ARBA00022989"/>
    </source>
</evidence>
<dbReference type="InterPro" id="IPR050271">
    <property type="entry name" value="UDP-glycosyltransferase"/>
</dbReference>
<accession>A0A0K0F4X1</accession>
<evidence type="ECO:0000256" key="4">
    <source>
        <dbReference type="ARBA" id="ARBA00022676"/>
    </source>
</evidence>
<evidence type="ECO:0000256" key="7">
    <source>
        <dbReference type="ARBA" id="ARBA00022729"/>
    </source>
</evidence>
<dbReference type="GO" id="GO:0015020">
    <property type="term" value="F:glucuronosyltransferase activity"/>
    <property type="evidence" value="ECO:0007669"/>
    <property type="project" value="UniProtKB-EC"/>
</dbReference>
<dbReference type="Pfam" id="PF00201">
    <property type="entry name" value="UDPGT"/>
    <property type="match status" value="1"/>
</dbReference>
<keyword evidence="7" id="KW-0732">Signal</keyword>
<keyword evidence="6 12" id="KW-0812">Transmembrane</keyword>
<proteinExistence type="inferred from homology"/>
<evidence type="ECO:0000256" key="3">
    <source>
        <dbReference type="ARBA" id="ARBA00012544"/>
    </source>
</evidence>
<evidence type="ECO:0000256" key="10">
    <source>
        <dbReference type="ARBA" id="ARBA00023180"/>
    </source>
</evidence>
<keyword evidence="9 12" id="KW-0472">Membrane</keyword>
<evidence type="ECO:0000256" key="2">
    <source>
        <dbReference type="ARBA" id="ARBA00009995"/>
    </source>
</evidence>
<keyword evidence="8 12" id="KW-1133">Transmembrane helix</keyword>
<dbReference type="GO" id="GO:0016020">
    <property type="term" value="C:membrane"/>
    <property type="evidence" value="ECO:0007669"/>
    <property type="project" value="UniProtKB-SubCell"/>
</dbReference>
<evidence type="ECO:0000256" key="12">
    <source>
        <dbReference type="SAM" id="Phobius"/>
    </source>
</evidence>
<name>A0A0K0F4X1_STRVS</name>